<feature type="compositionally biased region" description="Low complexity" evidence="1">
    <location>
        <begin position="601"/>
        <end position="616"/>
    </location>
</feature>
<accession>A0AAW2RGY3</accession>
<dbReference type="PROSITE" id="PS50994">
    <property type="entry name" value="INTEGRASE"/>
    <property type="match status" value="1"/>
</dbReference>
<dbReference type="GO" id="GO:0003676">
    <property type="term" value="F:nucleic acid binding"/>
    <property type="evidence" value="ECO:0007669"/>
    <property type="project" value="InterPro"/>
</dbReference>
<dbReference type="PANTHER" id="PTHR42648:SF31">
    <property type="entry name" value="RNA-DIRECTED DNA POLYMERASE"/>
    <property type="match status" value="1"/>
</dbReference>
<dbReference type="InterPro" id="IPR025724">
    <property type="entry name" value="GAG-pre-integrase_dom"/>
</dbReference>
<name>A0AAW2RGY3_SESRA</name>
<feature type="region of interest" description="Disordered" evidence="1">
    <location>
        <begin position="601"/>
        <end position="637"/>
    </location>
</feature>
<dbReference type="InterPro" id="IPR039537">
    <property type="entry name" value="Retrotran_Ty1/copia-like"/>
</dbReference>
<sequence>MSCRDADTDSYYCYDMPTKQNGLDHLSLRLKVSAYRAARTNYQQVIERWRRLSRNFRRRIPPLTDLAKLWRFLNLWKIQDLLCLLLLRHYLVWRFAIRFALGARKKLSFIDGRSIRPADDSEDLDEWIRIDYMVITWILNTVSKDIVDAFIYVSTARSLWLDLEARYGGNNGPMLYNLEQEIASISQGDMSVTTYFTRIKMLWDELVCLDPIPAYILLMDPRPHVQKAFSMVISVEKQLSVQVQQSIGTGGAIYQVQHRDFKHKAIMDKRSMFCDFCKKAGHLKENSFRLHGIPDWYKELTEKKRKGVDRGRGMIAAVDVAPQSLVSHAQDTDIASVLRTEMRKVLLENAPSQQITNTPFDDVQINYSYIDDVVESTDSNSVYLHTVSSSSNDTNAIVWHQRLGHVSTEALKRISSIKFQTLSTQSPFDVCHLAKQQRLPFPVSDSHVTSVFDLIRIDIWGPYKQPTPSNCSSFLTIVDHYSRSTWTYLLKFKSQAVDYLSSFITLVQTQFGKTIKAVRSDNGSEFLSFKFQTILQTHGIVHQKSYVYTPQQNGVVEHKHKHLLSMARSLLLQASLPDTREIVSTLWMQLYLFPAPSPMHSASSPPSSPTTTQSLPTPAPTPPSTYSAALQPSSSAVNPPLRKITRTITKPQWLNDFVCHTASSVPIVLHLTPAYACFVASLSTLQEPRTCKYAAQHQERVEAMQQEILALEKNHTWDVTPLPPGKHPIGCKWVFKLKIRMMVWLRDTRLGLLQRGSVRLKV</sequence>
<comment type="caution">
    <text evidence="3">The sequence shown here is derived from an EMBL/GenBank/DDBJ whole genome shotgun (WGS) entry which is preliminary data.</text>
</comment>
<dbReference type="PANTHER" id="PTHR42648">
    <property type="entry name" value="TRANSPOSASE, PUTATIVE-RELATED"/>
    <property type="match status" value="1"/>
</dbReference>
<organism evidence="3">
    <name type="scientific">Sesamum radiatum</name>
    <name type="common">Black benniseed</name>
    <dbReference type="NCBI Taxonomy" id="300843"/>
    <lineage>
        <taxon>Eukaryota</taxon>
        <taxon>Viridiplantae</taxon>
        <taxon>Streptophyta</taxon>
        <taxon>Embryophyta</taxon>
        <taxon>Tracheophyta</taxon>
        <taxon>Spermatophyta</taxon>
        <taxon>Magnoliopsida</taxon>
        <taxon>eudicotyledons</taxon>
        <taxon>Gunneridae</taxon>
        <taxon>Pentapetalae</taxon>
        <taxon>asterids</taxon>
        <taxon>lamiids</taxon>
        <taxon>Lamiales</taxon>
        <taxon>Pedaliaceae</taxon>
        <taxon>Sesamum</taxon>
    </lineage>
</organism>
<reference evidence="3" key="1">
    <citation type="submission" date="2020-06" db="EMBL/GenBank/DDBJ databases">
        <authorList>
            <person name="Li T."/>
            <person name="Hu X."/>
            <person name="Zhang T."/>
            <person name="Song X."/>
            <person name="Zhang H."/>
            <person name="Dai N."/>
            <person name="Sheng W."/>
            <person name="Hou X."/>
            <person name="Wei L."/>
        </authorList>
    </citation>
    <scope>NUCLEOTIDE SEQUENCE</scope>
    <source>
        <strain evidence="3">G02</strain>
        <tissue evidence="3">Leaf</tissue>
    </source>
</reference>
<dbReference type="EMBL" id="JACGWJ010000013">
    <property type="protein sequence ID" value="KAL0379327.1"/>
    <property type="molecule type" value="Genomic_DNA"/>
</dbReference>
<feature type="domain" description="Integrase catalytic" evidence="2">
    <location>
        <begin position="438"/>
        <end position="614"/>
    </location>
</feature>
<proteinExistence type="predicted"/>
<dbReference type="InterPro" id="IPR012337">
    <property type="entry name" value="RNaseH-like_sf"/>
</dbReference>
<evidence type="ECO:0000256" key="1">
    <source>
        <dbReference type="SAM" id="MobiDB-lite"/>
    </source>
</evidence>
<dbReference type="InterPro" id="IPR001584">
    <property type="entry name" value="Integrase_cat-core"/>
</dbReference>
<dbReference type="Gene3D" id="3.30.420.10">
    <property type="entry name" value="Ribonuclease H-like superfamily/Ribonuclease H"/>
    <property type="match status" value="1"/>
</dbReference>
<dbReference type="SUPFAM" id="SSF53098">
    <property type="entry name" value="Ribonuclease H-like"/>
    <property type="match status" value="1"/>
</dbReference>
<evidence type="ECO:0000259" key="2">
    <source>
        <dbReference type="PROSITE" id="PS50994"/>
    </source>
</evidence>
<gene>
    <name evidence="3" type="ORF">Sradi_3238200</name>
</gene>
<dbReference type="Pfam" id="PF13976">
    <property type="entry name" value="gag_pre-integrs"/>
    <property type="match status" value="1"/>
</dbReference>
<dbReference type="GO" id="GO:0015074">
    <property type="term" value="P:DNA integration"/>
    <property type="evidence" value="ECO:0007669"/>
    <property type="project" value="InterPro"/>
</dbReference>
<protein>
    <submittedName>
        <fullName evidence="3">Retrovirus-related Pol polyprotein from transposon RE2</fullName>
    </submittedName>
</protein>
<evidence type="ECO:0000313" key="3">
    <source>
        <dbReference type="EMBL" id="KAL0379327.1"/>
    </source>
</evidence>
<dbReference type="Pfam" id="PF00665">
    <property type="entry name" value="rve"/>
    <property type="match status" value="1"/>
</dbReference>
<reference evidence="3" key="2">
    <citation type="journal article" date="2024" name="Plant">
        <title>Genomic evolution and insights into agronomic trait innovations of Sesamum species.</title>
        <authorList>
            <person name="Miao H."/>
            <person name="Wang L."/>
            <person name="Qu L."/>
            <person name="Liu H."/>
            <person name="Sun Y."/>
            <person name="Le M."/>
            <person name="Wang Q."/>
            <person name="Wei S."/>
            <person name="Zheng Y."/>
            <person name="Lin W."/>
            <person name="Duan Y."/>
            <person name="Cao H."/>
            <person name="Xiong S."/>
            <person name="Wang X."/>
            <person name="Wei L."/>
            <person name="Li C."/>
            <person name="Ma Q."/>
            <person name="Ju M."/>
            <person name="Zhao R."/>
            <person name="Li G."/>
            <person name="Mu C."/>
            <person name="Tian Q."/>
            <person name="Mei H."/>
            <person name="Zhang T."/>
            <person name="Gao T."/>
            <person name="Zhang H."/>
        </authorList>
    </citation>
    <scope>NUCLEOTIDE SEQUENCE</scope>
    <source>
        <strain evidence="3">G02</strain>
    </source>
</reference>
<dbReference type="AlphaFoldDB" id="A0AAW2RGY3"/>
<dbReference type="InterPro" id="IPR036397">
    <property type="entry name" value="RNaseH_sf"/>
</dbReference>